<evidence type="ECO:0000256" key="6">
    <source>
        <dbReference type="ARBA" id="ARBA00022490"/>
    </source>
</evidence>
<sequence>MTSDKTDVTSERRRPARAAKGRVEKVWRTVRWAESFPDEALGMDSVDLTPTFAGRKIAALCERKQFQDCAALVSRLNGFTLSAILSDLPGEKLHDALPASLPILEVLYQKVCQNTEQSLPTGQLMTDQLVKRLVIVFATESLTDTDRGGYLQSCKAIVRVILGVETNFRNIVAQRKSAIDKCLRNMGKHGLVDSSGGKLMTLHDALRVELEKGVIQYKCALQALDQVSGKHPVTASLSSGPAPSEGSHQRMMQVSRADVQDRIIKNKTLYNLAEPAVCGRYLRDMVALLGRRIDFDKVLLFHDTELRKMSDGAINSGSTHMSTTLRKFSHGYGTLLRIIDDVTGRTVEEKSDVSSDDEDDVLPLTSSLSILERMKVISVNGIIPLKKADNKSGGGGRVPLVNETRSRDLGRREGFVVTSSSSRVAGNGEVVPMVPATNGDHATTDNGSSGISAPIPLAVTNGQGTNNNAHTKSVALLEQEVRYLRDELTQSREQIRKLQEQEKQLRERLAGQIHRQFTTHPVSSLEDLSLGDQRPTALVRSYDSMYREGRVDTLDALDSLTELQGLDILKMKILFSVVVLSFRCAQQHFQDLRGRLRHLLCLPPPTTDAPTDPLAWDIEGHISNFLTRTTQTYDIGAIVHDVCGNIYATLYDYPGLKTCAGLADYTASVVRLAWALSVQQPPYTIAYDHRSFLPQYHVRFHTSDSDTDAIKSFLWPVLLDSQSGDCVAKGVVIT</sequence>
<keyword evidence="7" id="KW-1000">Mitochondrion outer membrane</keyword>
<gene>
    <name evidence="16" type="primary">LOC101853203</name>
</gene>
<evidence type="ECO:0000256" key="4">
    <source>
        <dbReference type="ARBA" id="ARBA00008233"/>
    </source>
</evidence>
<keyword evidence="15" id="KW-1185">Reference proteome</keyword>
<comment type="similarity">
    <text evidence="4">Belongs to the MIEAP family.</text>
</comment>
<proteinExistence type="inferred from homology"/>
<dbReference type="PANTHER" id="PTHR21771:SF1">
    <property type="entry name" value="MITOCHONDRIA-EATING PROTEIN"/>
    <property type="match status" value="1"/>
</dbReference>
<accession>A0ABM1ADL9</accession>
<evidence type="ECO:0000256" key="1">
    <source>
        <dbReference type="ARBA" id="ARBA00004294"/>
    </source>
</evidence>
<dbReference type="Pfam" id="PF16026">
    <property type="entry name" value="MIEAP"/>
    <property type="match status" value="1"/>
</dbReference>
<keyword evidence="10" id="KW-0496">Mitochondrion</keyword>
<evidence type="ECO:0000256" key="7">
    <source>
        <dbReference type="ARBA" id="ARBA00022787"/>
    </source>
</evidence>
<keyword evidence="8 13" id="KW-0175">Coiled coil</keyword>
<dbReference type="InterPro" id="IPR031981">
    <property type="entry name" value="MIEAP_C"/>
</dbReference>
<evidence type="ECO:0000256" key="10">
    <source>
        <dbReference type="ARBA" id="ARBA00023128"/>
    </source>
</evidence>
<dbReference type="PANTHER" id="PTHR21771">
    <property type="entry name" value="MITOCHONDRIA-EATING PROTEIN-RELATED"/>
    <property type="match status" value="1"/>
</dbReference>
<dbReference type="RefSeq" id="XP_012945658.2">
    <property type="nucleotide sequence ID" value="XM_013090204.2"/>
</dbReference>
<keyword evidence="9" id="KW-0446">Lipid-binding</keyword>
<keyword evidence="6" id="KW-0963">Cytoplasm</keyword>
<evidence type="ECO:0000313" key="15">
    <source>
        <dbReference type="Proteomes" id="UP000694888"/>
    </source>
</evidence>
<evidence type="ECO:0000256" key="2">
    <source>
        <dbReference type="ARBA" id="ARBA00004305"/>
    </source>
</evidence>
<evidence type="ECO:0000256" key="11">
    <source>
        <dbReference type="ARBA" id="ARBA00023136"/>
    </source>
</evidence>
<evidence type="ECO:0000313" key="16">
    <source>
        <dbReference type="RefSeq" id="XP_012945658.2"/>
    </source>
</evidence>
<dbReference type="Proteomes" id="UP000694888">
    <property type="component" value="Unplaced"/>
</dbReference>
<feature type="domain" description="Mitochondria-eating protein C-terminal" evidence="14">
    <location>
        <begin position="534"/>
        <end position="734"/>
    </location>
</feature>
<dbReference type="InterPro" id="IPR026169">
    <property type="entry name" value="MIEAP"/>
</dbReference>
<evidence type="ECO:0000256" key="12">
    <source>
        <dbReference type="ARBA" id="ARBA00032687"/>
    </source>
</evidence>
<evidence type="ECO:0000256" key="8">
    <source>
        <dbReference type="ARBA" id="ARBA00023054"/>
    </source>
</evidence>
<name>A0ABM1ADL9_APLCA</name>
<keyword evidence="11" id="KW-0472">Membrane</keyword>
<evidence type="ECO:0000259" key="14">
    <source>
        <dbReference type="Pfam" id="PF16026"/>
    </source>
</evidence>
<dbReference type="GeneID" id="101853203"/>
<evidence type="ECO:0000256" key="3">
    <source>
        <dbReference type="ARBA" id="ARBA00004496"/>
    </source>
</evidence>
<organism evidence="15 16">
    <name type="scientific">Aplysia californica</name>
    <name type="common">California sea hare</name>
    <dbReference type="NCBI Taxonomy" id="6500"/>
    <lineage>
        <taxon>Eukaryota</taxon>
        <taxon>Metazoa</taxon>
        <taxon>Spiralia</taxon>
        <taxon>Lophotrochozoa</taxon>
        <taxon>Mollusca</taxon>
        <taxon>Gastropoda</taxon>
        <taxon>Heterobranchia</taxon>
        <taxon>Euthyneura</taxon>
        <taxon>Tectipleura</taxon>
        <taxon>Aplysiida</taxon>
        <taxon>Aplysioidea</taxon>
        <taxon>Aplysiidae</taxon>
        <taxon>Aplysia</taxon>
    </lineage>
</organism>
<evidence type="ECO:0000256" key="13">
    <source>
        <dbReference type="SAM" id="Coils"/>
    </source>
</evidence>
<evidence type="ECO:0000256" key="5">
    <source>
        <dbReference type="ARBA" id="ARBA00019863"/>
    </source>
</evidence>
<protein>
    <recommendedName>
        <fullName evidence="5">Mitochondria-eating protein</fullName>
    </recommendedName>
    <alternativeName>
        <fullName evidence="12">Spermatogenesis-associated protein 18</fullName>
    </alternativeName>
</protein>
<evidence type="ECO:0000256" key="9">
    <source>
        <dbReference type="ARBA" id="ARBA00023121"/>
    </source>
</evidence>
<comment type="subcellular location">
    <subcellularLocation>
        <location evidence="3">Cytoplasm</location>
    </subcellularLocation>
    <subcellularLocation>
        <location evidence="2">Mitochondrion matrix</location>
    </subcellularLocation>
    <subcellularLocation>
        <location evidence="1">Mitochondrion outer membrane</location>
    </subcellularLocation>
</comment>
<feature type="coiled-coil region" evidence="13">
    <location>
        <begin position="474"/>
        <end position="515"/>
    </location>
</feature>
<reference evidence="16" key="1">
    <citation type="submission" date="2025-08" db="UniProtKB">
        <authorList>
            <consortium name="RefSeq"/>
        </authorList>
    </citation>
    <scope>IDENTIFICATION</scope>
</reference>